<evidence type="ECO:0000256" key="1">
    <source>
        <dbReference type="SAM" id="Phobius"/>
    </source>
</evidence>
<accession>A0A1J1C8Z8</accession>
<protein>
    <submittedName>
        <fullName evidence="2">Uncharacterized protein</fullName>
    </submittedName>
</protein>
<name>A0A1J1C8Z8_CALAY</name>
<organism evidence="2 3">
    <name type="scientific">Caldithrix abyssi DSM 13497</name>
    <dbReference type="NCBI Taxonomy" id="880073"/>
    <lineage>
        <taxon>Bacteria</taxon>
        <taxon>Pseudomonadati</taxon>
        <taxon>Calditrichota</taxon>
        <taxon>Calditrichia</taxon>
        <taxon>Calditrichales</taxon>
        <taxon>Calditrichaceae</taxon>
        <taxon>Caldithrix</taxon>
    </lineage>
</organism>
<dbReference type="Proteomes" id="UP000183868">
    <property type="component" value="Chromosome"/>
</dbReference>
<dbReference type="AlphaFoldDB" id="A0A1J1C8Z8"/>
<keyword evidence="1" id="KW-0472">Membrane</keyword>
<reference evidence="2 3" key="1">
    <citation type="submission" date="2016-11" db="EMBL/GenBank/DDBJ databases">
        <title>Genomic analysis of Caldithrix abyssi and proposal of a novel bacterial phylum Caldithrichaeota.</title>
        <authorList>
            <person name="Kublanov I."/>
            <person name="Sigalova O."/>
            <person name="Gavrilov S."/>
            <person name="Lebedinsky A."/>
            <person name="Ivanova N."/>
            <person name="Daum C."/>
            <person name="Reddy T."/>
            <person name="Klenk H.P."/>
            <person name="Goker M."/>
            <person name="Reva O."/>
            <person name="Miroshnichenko M."/>
            <person name="Kyprides N."/>
            <person name="Woyke T."/>
            <person name="Gelfand M."/>
        </authorList>
    </citation>
    <scope>NUCLEOTIDE SEQUENCE [LARGE SCALE GENOMIC DNA]</scope>
    <source>
        <strain evidence="2 3">LF13</strain>
    </source>
</reference>
<evidence type="ECO:0000313" key="2">
    <source>
        <dbReference type="EMBL" id="APF18474.1"/>
    </source>
</evidence>
<proteinExistence type="predicted"/>
<sequence length="50" mass="5656">MLKFVFCPEFFSEIRKGQMVCFGCILGDAPSIALLASFTFDFFVVKNLLN</sequence>
<keyword evidence="1" id="KW-1133">Transmembrane helix</keyword>
<dbReference type="KEGG" id="caby:Cabys_1725"/>
<gene>
    <name evidence="2" type="ORF">Cabys_1725</name>
</gene>
<keyword evidence="1" id="KW-0812">Transmembrane</keyword>
<feature type="transmembrane region" description="Helical" evidence="1">
    <location>
        <begin position="20"/>
        <end position="45"/>
    </location>
</feature>
<dbReference type="EMBL" id="CP018099">
    <property type="protein sequence ID" value="APF18474.1"/>
    <property type="molecule type" value="Genomic_DNA"/>
</dbReference>
<evidence type="ECO:0000313" key="3">
    <source>
        <dbReference type="Proteomes" id="UP000183868"/>
    </source>
</evidence>